<name>A0A1G9CIP3_9MICO</name>
<dbReference type="RefSeq" id="WP_092323109.1">
    <property type="nucleotide sequence ID" value="NZ_FNFU01000007.1"/>
</dbReference>
<accession>A0A1G9CIP3</accession>
<sequence>MKKDLTVTHLFDAADVGKLLAAKGREAGLDWRYRNVRDLSHDSNPVRKYAGALAWHAGRIIDLLPSDLIHLHYGRRTSYLQLWPRRPYVLHFHGTDIRHHFHQPYAHDVMLSASATAQAVLYSTPDLREHAIQARADAVYFPIPVDVPALPAWRPAETPTIVFASRWDGSKNADFQLDIARGLVARAGGAVRVQGLDWGDSAGAAREAGVEIMPRMPKPEYLRWLAGAHVVAGQAAGVVATSELEAIGIGVPVVMPLHPAYDTTTPVITAETSVELVTAALAALEQPQDASRALGGPAWMLGTHDASMLAARLADMYRGLPL</sequence>
<gene>
    <name evidence="1" type="ORF">SAMN05216282_10769</name>
</gene>
<evidence type="ECO:0000313" key="2">
    <source>
        <dbReference type="Proteomes" id="UP000198701"/>
    </source>
</evidence>
<dbReference type="AlphaFoldDB" id="A0A1G9CIP3"/>
<evidence type="ECO:0000313" key="1">
    <source>
        <dbReference type="EMBL" id="SDK51466.1"/>
    </source>
</evidence>
<dbReference type="GO" id="GO:0016740">
    <property type="term" value="F:transferase activity"/>
    <property type="evidence" value="ECO:0007669"/>
    <property type="project" value="UniProtKB-KW"/>
</dbReference>
<dbReference type="STRING" id="386301.SAMN05216282_10769"/>
<reference evidence="1 2" key="1">
    <citation type="submission" date="2016-10" db="EMBL/GenBank/DDBJ databases">
        <authorList>
            <person name="de Groot N.N."/>
        </authorList>
    </citation>
    <scope>NUCLEOTIDE SEQUENCE [LARGE SCALE GENOMIC DNA]</scope>
    <source>
        <strain evidence="1 2">CGMCC 1.5382</strain>
    </source>
</reference>
<dbReference type="Proteomes" id="UP000198701">
    <property type="component" value="Unassembled WGS sequence"/>
</dbReference>
<dbReference type="OrthoDB" id="3676510at2"/>
<dbReference type="Gene3D" id="3.40.50.2000">
    <property type="entry name" value="Glycogen Phosphorylase B"/>
    <property type="match status" value="1"/>
</dbReference>
<dbReference type="SUPFAM" id="SSF53756">
    <property type="entry name" value="UDP-Glycosyltransferase/glycogen phosphorylase"/>
    <property type="match status" value="1"/>
</dbReference>
<keyword evidence="2" id="KW-1185">Reference proteome</keyword>
<proteinExistence type="predicted"/>
<dbReference type="EMBL" id="FNFU01000007">
    <property type="protein sequence ID" value="SDK51466.1"/>
    <property type="molecule type" value="Genomic_DNA"/>
</dbReference>
<keyword evidence="1" id="KW-0808">Transferase</keyword>
<organism evidence="1 2">
    <name type="scientific">Cryobacterium psychrotolerans</name>
    <dbReference type="NCBI Taxonomy" id="386301"/>
    <lineage>
        <taxon>Bacteria</taxon>
        <taxon>Bacillati</taxon>
        <taxon>Actinomycetota</taxon>
        <taxon>Actinomycetes</taxon>
        <taxon>Micrococcales</taxon>
        <taxon>Microbacteriaceae</taxon>
        <taxon>Cryobacterium</taxon>
    </lineage>
</organism>
<protein>
    <submittedName>
        <fullName evidence="1">Glycosyltransferase involved in cell wall bisynthesis</fullName>
    </submittedName>
</protein>